<keyword evidence="4" id="KW-0255">Endonuclease</keyword>
<evidence type="ECO:0000256" key="4">
    <source>
        <dbReference type="ARBA" id="ARBA00022759"/>
    </source>
</evidence>
<dbReference type="OrthoDB" id="425619at2759"/>
<evidence type="ECO:0000256" key="2">
    <source>
        <dbReference type="ARBA" id="ARBA00022695"/>
    </source>
</evidence>
<name>A0A9W6YDL4_9STRA</name>
<dbReference type="SUPFAM" id="SSF56672">
    <property type="entry name" value="DNA/RNA polymerases"/>
    <property type="match status" value="1"/>
</dbReference>
<dbReference type="CDD" id="cd09274">
    <property type="entry name" value="RNase_HI_RT_Ty3"/>
    <property type="match status" value="1"/>
</dbReference>
<dbReference type="GO" id="GO:0003964">
    <property type="term" value="F:RNA-directed DNA polymerase activity"/>
    <property type="evidence" value="ECO:0007669"/>
    <property type="project" value="UniProtKB-KW"/>
</dbReference>
<dbReference type="FunFam" id="3.30.70.270:FF:000063">
    <property type="entry name" value="Zinc knuckle domaincontaining protein"/>
    <property type="match status" value="1"/>
</dbReference>
<dbReference type="InterPro" id="IPR041373">
    <property type="entry name" value="RT_RNaseH"/>
</dbReference>
<organism evidence="8 9">
    <name type="scientific">Phytophthora fragariaefolia</name>
    <dbReference type="NCBI Taxonomy" id="1490495"/>
    <lineage>
        <taxon>Eukaryota</taxon>
        <taxon>Sar</taxon>
        <taxon>Stramenopiles</taxon>
        <taxon>Oomycota</taxon>
        <taxon>Peronosporomycetes</taxon>
        <taxon>Peronosporales</taxon>
        <taxon>Peronosporaceae</taxon>
        <taxon>Phytophthora</taxon>
    </lineage>
</organism>
<dbReference type="InterPro" id="IPR043502">
    <property type="entry name" value="DNA/RNA_pol_sf"/>
</dbReference>
<keyword evidence="6" id="KW-0695">RNA-directed DNA polymerase</keyword>
<evidence type="ECO:0000256" key="5">
    <source>
        <dbReference type="ARBA" id="ARBA00022801"/>
    </source>
</evidence>
<comment type="caution">
    <text evidence="8">The sequence shown here is derived from an EMBL/GenBank/DDBJ whole genome shotgun (WGS) entry which is preliminary data.</text>
</comment>
<keyword evidence="5" id="KW-0378">Hydrolase</keyword>
<gene>
    <name evidence="8" type="ORF">Pfra01_002560200</name>
</gene>
<dbReference type="Gene3D" id="3.30.70.270">
    <property type="match status" value="2"/>
</dbReference>
<evidence type="ECO:0000256" key="1">
    <source>
        <dbReference type="ARBA" id="ARBA00022679"/>
    </source>
</evidence>
<dbReference type="EMBL" id="BSXT01004938">
    <property type="protein sequence ID" value="GMF59288.1"/>
    <property type="molecule type" value="Genomic_DNA"/>
</dbReference>
<keyword evidence="9" id="KW-1185">Reference proteome</keyword>
<dbReference type="Pfam" id="PF17917">
    <property type="entry name" value="RT_RNaseH"/>
    <property type="match status" value="1"/>
</dbReference>
<keyword evidence="3" id="KW-0540">Nuclease</keyword>
<protein>
    <submittedName>
        <fullName evidence="8">Unnamed protein product</fullName>
    </submittedName>
</protein>
<dbReference type="Proteomes" id="UP001165121">
    <property type="component" value="Unassembled WGS sequence"/>
</dbReference>
<feature type="domain" description="Reverse transcriptase RNase H-like" evidence="7">
    <location>
        <begin position="117"/>
        <end position="220"/>
    </location>
</feature>
<dbReference type="PANTHER" id="PTHR34072:SF56">
    <property type="entry name" value="REVERSE TRANSCRIPTASE_RETROTRANSPOSON-DERIVED PROTEIN RNASE H-LIKE DOMAIN-CONTAINING PROTEIN"/>
    <property type="match status" value="1"/>
</dbReference>
<evidence type="ECO:0000256" key="6">
    <source>
        <dbReference type="ARBA" id="ARBA00022918"/>
    </source>
</evidence>
<evidence type="ECO:0000313" key="9">
    <source>
        <dbReference type="Proteomes" id="UP001165121"/>
    </source>
</evidence>
<dbReference type="InterPro" id="IPR043128">
    <property type="entry name" value="Rev_trsase/Diguanyl_cyclase"/>
</dbReference>
<proteinExistence type="predicted"/>
<dbReference type="GO" id="GO:0016787">
    <property type="term" value="F:hydrolase activity"/>
    <property type="evidence" value="ECO:0007669"/>
    <property type="project" value="UniProtKB-KW"/>
</dbReference>
<keyword evidence="1" id="KW-0808">Transferase</keyword>
<dbReference type="AlphaFoldDB" id="A0A9W6YDL4"/>
<sequence length="322" mass="35931">MRKHKLYANLKKCIFGASEIPVLGCLVGKNGVRPDPGKVRVINEWPTPSNVKEPKQFLGLATYLCKFVSNYAGKIRPLSQLLKKDAAWDWTAECQQAVGAVKQGLTEAPILAVADQVRPFHVVCDASDFAIGCALMQHDHEGRDPVVYYQSRQLKSSERNYPVHDKELLAMKYALAKFRVYLLGSRPFVVYTDHASLRTAIKSPHISQSMARWLSFFAEYNFQVEYKPGSLNVVADALSRRPDYAVHKTDANAIGVVRTSTPSSSLLDDVRSAYANDADAKQLLNYFVAPSDKSRQKLTKHLLEAQDHLRVSRCPDFGTSGS</sequence>
<reference evidence="8" key="1">
    <citation type="submission" date="2023-04" db="EMBL/GenBank/DDBJ databases">
        <title>Phytophthora fragariaefolia NBRC 109709.</title>
        <authorList>
            <person name="Ichikawa N."/>
            <person name="Sato H."/>
            <person name="Tonouchi N."/>
        </authorList>
    </citation>
    <scope>NUCLEOTIDE SEQUENCE</scope>
    <source>
        <strain evidence="8">NBRC 109709</strain>
    </source>
</reference>
<accession>A0A9W6YDL4</accession>
<evidence type="ECO:0000313" key="8">
    <source>
        <dbReference type="EMBL" id="GMF59288.1"/>
    </source>
</evidence>
<evidence type="ECO:0000256" key="3">
    <source>
        <dbReference type="ARBA" id="ARBA00022722"/>
    </source>
</evidence>
<keyword evidence="2" id="KW-0548">Nucleotidyltransferase</keyword>
<dbReference type="PANTHER" id="PTHR34072">
    <property type="entry name" value="ENZYMATIC POLYPROTEIN-RELATED"/>
    <property type="match status" value="1"/>
</dbReference>
<evidence type="ECO:0000259" key="7">
    <source>
        <dbReference type="Pfam" id="PF17917"/>
    </source>
</evidence>
<dbReference type="GO" id="GO:0004519">
    <property type="term" value="F:endonuclease activity"/>
    <property type="evidence" value="ECO:0007669"/>
    <property type="project" value="UniProtKB-KW"/>
</dbReference>